<dbReference type="InterPro" id="IPR032675">
    <property type="entry name" value="LRR_dom_sf"/>
</dbReference>
<dbReference type="InterPro" id="IPR036047">
    <property type="entry name" value="F-box-like_dom_sf"/>
</dbReference>
<feature type="domain" description="F-box" evidence="2">
    <location>
        <begin position="36"/>
        <end position="82"/>
    </location>
</feature>
<comment type="caution">
    <text evidence="3">The sequence shown here is derived from an EMBL/GenBank/DDBJ whole genome shotgun (WGS) entry which is preliminary data.</text>
</comment>
<evidence type="ECO:0000259" key="2">
    <source>
        <dbReference type="PROSITE" id="PS50181"/>
    </source>
</evidence>
<reference evidence="3 4" key="1">
    <citation type="journal article" date="2019" name="Sci. Rep.">
        <title>Orb-weaving spider Araneus ventricosus genome elucidates the spidroin gene catalogue.</title>
        <authorList>
            <person name="Kono N."/>
            <person name="Nakamura H."/>
            <person name="Ohtoshi R."/>
            <person name="Moran D.A.P."/>
            <person name="Shinohara A."/>
            <person name="Yoshida Y."/>
            <person name="Fujiwara M."/>
            <person name="Mori M."/>
            <person name="Tomita M."/>
            <person name="Arakawa K."/>
        </authorList>
    </citation>
    <scope>NUCLEOTIDE SEQUENCE [LARGE SCALE GENOMIC DNA]</scope>
</reference>
<gene>
    <name evidence="3" type="ORF">AVEN_5675_1</name>
</gene>
<dbReference type="SUPFAM" id="SSF81383">
    <property type="entry name" value="F-box domain"/>
    <property type="match status" value="1"/>
</dbReference>
<name>A0A4Y2DVW1_ARAVE</name>
<dbReference type="PANTHER" id="PTHR20872">
    <property type="match status" value="1"/>
</dbReference>
<dbReference type="PANTHER" id="PTHR20872:SF1">
    <property type="entry name" value="F-BOX DOMAIN-CONTAINING PROTEIN"/>
    <property type="match status" value="1"/>
</dbReference>
<evidence type="ECO:0000256" key="1">
    <source>
        <dbReference type="SAM" id="MobiDB-lite"/>
    </source>
</evidence>
<evidence type="ECO:0000313" key="4">
    <source>
        <dbReference type="Proteomes" id="UP000499080"/>
    </source>
</evidence>
<feature type="region of interest" description="Disordered" evidence="1">
    <location>
        <begin position="1"/>
        <end position="24"/>
    </location>
</feature>
<evidence type="ECO:0000313" key="3">
    <source>
        <dbReference type="EMBL" id="GBM20146.1"/>
    </source>
</evidence>
<sequence length="477" mass="55294">MDDDAINPTEEKCEIETAENEVKSTVSAGTEECKKKGNWSELPSLPLEKIYSFLDRFDRVKMSLVCRKWSEGYSSPSVWKTFRFALMESMISKDSCPGMKFVRKYSSMFRHVDIHYHILPWQKDLIDIWCKHFILFLQLLTSNSQLISVKIHGLLWCFARIDSSTRDDLKRAIASFLGSQHHLKRAEFHYCFFNFKEYVELLKELTESSRNSITHFGLRGLTFCDPKEQDPTVEHSLLEFMGLPSLTTLAIDYSLIFENTFACQSVVMKTLKNCQTRVKLSKIILDYESGSNLERFQGLTPTDWQCLKNLYPDLQVELNFTTNSPSQRELELLIVPDMPTTRLNYTHEERNWDPNSSLIEIDVLFAHIHKCKTTDHLICLCLKLELPVPDLASALVQILQACKKLKRLDLFIIYPVIGIDRLMESWLENRPESLRKVLIEISGVEDDHDYTILKNLTTECVYGLELVGLDVKVNIYS</sequence>
<proteinExistence type="predicted"/>
<organism evidence="3 4">
    <name type="scientific">Araneus ventricosus</name>
    <name type="common">Orbweaver spider</name>
    <name type="synonym">Epeira ventricosa</name>
    <dbReference type="NCBI Taxonomy" id="182803"/>
    <lineage>
        <taxon>Eukaryota</taxon>
        <taxon>Metazoa</taxon>
        <taxon>Ecdysozoa</taxon>
        <taxon>Arthropoda</taxon>
        <taxon>Chelicerata</taxon>
        <taxon>Arachnida</taxon>
        <taxon>Araneae</taxon>
        <taxon>Araneomorphae</taxon>
        <taxon>Entelegynae</taxon>
        <taxon>Araneoidea</taxon>
        <taxon>Araneidae</taxon>
        <taxon>Araneus</taxon>
    </lineage>
</organism>
<keyword evidence="4" id="KW-1185">Reference proteome</keyword>
<dbReference type="Pfam" id="PF00646">
    <property type="entry name" value="F-box"/>
    <property type="match status" value="1"/>
</dbReference>
<dbReference type="PROSITE" id="PS50181">
    <property type="entry name" value="FBOX"/>
    <property type="match status" value="1"/>
</dbReference>
<dbReference type="Gene3D" id="3.80.10.10">
    <property type="entry name" value="Ribonuclease Inhibitor"/>
    <property type="match status" value="1"/>
</dbReference>
<dbReference type="Proteomes" id="UP000499080">
    <property type="component" value="Unassembled WGS sequence"/>
</dbReference>
<dbReference type="OrthoDB" id="6409609at2759"/>
<dbReference type="EMBL" id="BGPR01000438">
    <property type="protein sequence ID" value="GBM20146.1"/>
    <property type="molecule type" value="Genomic_DNA"/>
</dbReference>
<dbReference type="AlphaFoldDB" id="A0A4Y2DVW1"/>
<dbReference type="InterPro" id="IPR001810">
    <property type="entry name" value="F-box_dom"/>
</dbReference>
<protein>
    <recommendedName>
        <fullName evidence="2">F-box domain-containing protein</fullName>
    </recommendedName>
</protein>
<dbReference type="Gene3D" id="1.20.1280.50">
    <property type="match status" value="1"/>
</dbReference>
<accession>A0A4Y2DVW1</accession>